<dbReference type="InterPro" id="IPR002669">
    <property type="entry name" value="UreD"/>
</dbReference>
<dbReference type="Proteomes" id="UP000032452">
    <property type="component" value="Unassembled WGS sequence"/>
</dbReference>
<keyword evidence="3" id="KW-0996">Nickel insertion</keyword>
<organism evidence="4 5">
    <name type="scientific">Aliterella atlantica CENA595</name>
    <dbReference type="NCBI Taxonomy" id="1618023"/>
    <lineage>
        <taxon>Bacteria</taxon>
        <taxon>Bacillati</taxon>
        <taxon>Cyanobacteriota</taxon>
        <taxon>Cyanophyceae</taxon>
        <taxon>Chroococcidiopsidales</taxon>
        <taxon>Aliterellaceae</taxon>
        <taxon>Aliterella</taxon>
    </lineage>
</organism>
<evidence type="ECO:0000256" key="3">
    <source>
        <dbReference type="HAMAP-Rule" id="MF_01384"/>
    </source>
</evidence>
<comment type="subcellular location">
    <subcellularLocation>
        <location evidence="3">Cytoplasm</location>
    </subcellularLocation>
</comment>
<name>A0A0D8ZYE2_9CYAN</name>
<dbReference type="PANTHER" id="PTHR33643">
    <property type="entry name" value="UREASE ACCESSORY PROTEIN D"/>
    <property type="match status" value="1"/>
</dbReference>
<dbReference type="RefSeq" id="WP_045052775.1">
    <property type="nucleotide sequence ID" value="NZ_CAWMDP010000017.1"/>
</dbReference>
<dbReference type="STRING" id="1618023.UH38_01230"/>
<gene>
    <name evidence="3" type="primary">ureD</name>
    <name evidence="4" type="ORF">UH38_01230</name>
</gene>
<dbReference type="HAMAP" id="MF_01384">
    <property type="entry name" value="UreD"/>
    <property type="match status" value="1"/>
</dbReference>
<keyword evidence="5" id="KW-1185">Reference proteome</keyword>
<evidence type="ECO:0000256" key="2">
    <source>
        <dbReference type="ARBA" id="ARBA00023186"/>
    </source>
</evidence>
<dbReference type="OrthoDB" id="9798842at2"/>
<dbReference type="EMBL" id="JYON01000001">
    <property type="protein sequence ID" value="KJH73427.1"/>
    <property type="molecule type" value="Genomic_DNA"/>
</dbReference>
<keyword evidence="3" id="KW-0963">Cytoplasm</keyword>
<comment type="subunit">
    <text evidence="3">UreD, UreF and UreG form a complex that acts as a GTP-hydrolysis-dependent molecular chaperone, activating the urease apoprotein by helping to assemble the nickel containing metallocenter of UreC. The UreE protein probably delivers the nickel.</text>
</comment>
<dbReference type="GO" id="GO:0005737">
    <property type="term" value="C:cytoplasm"/>
    <property type="evidence" value="ECO:0007669"/>
    <property type="project" value="UniProtKB-SubCell"/>
</dbReference>
<dbReference type="PANTHER" id="PTHR33643:SF1">
    <property type="entry name" value="UREASE ACCESSORY PROTEIN D"/>
    <property type="match status" value="1"/>
</dbReference>
<dbReference type="PATRIC" id="fig|1618023.3.peg.1481"/>
<comment type="similarity">
    <text evidence="1 3">Belongs to the UreD family.</text>
</comment>
<dbReference type="Pfam" id="PF01774">
    <property type="entry name" value="UreD"/>
    <property type="match status" value="1"/>
</dbReference>
<protein>
    <recommendedName>
        <fullName evidence="3">Urease accessory protein UreD</fullName>
    </recommendedName>
</protein>
<reference evidence="4 5" key="1">
    <citation type="submission" date="2015-02" db="EMBL/GenBank/DDBJ databases">
        <title>Draft genome of a novel marine cyanobacterium (Chroococcales) isolated from South Atlantic Ocean.</title>
        <authorList>
            <person name="Rigonato J."/>
            <person name="Alvarenga D.O."/>
            <person name="Branco L.H."/>
            <person name="Varani A.M."/>
            <person name="Brandini F.P."/>
            <person name="Fiore M.F."/>
        </authorList>
    </citation>
    <scope>NUCLEOTIDE SEQUENCE [LARGE SCALE GENOMIC DNA]</scope>
    <source>
        <strain evidence="4 5">CENA595</strain>
    </source>
</reference>
<dbReference type="GO" id="GO:0016151">
    <property type="term" value="F:nickel cation binding"/>
    <property type="evidence" value="ECO:0007669"/>
    <property type="project" value="UniProtKB-UniRule"/>
</dbReference>
<sequence length="281" mass="31716">MEKIAAQSNNWHGSLNLVYAQHQGKTQVIHAQVKAPLKVQRPFYPEDGVCHSVVLHTAGGIVGGDRNTLSFHLQPQSQALITTAAASKIYRSNGSSASQNVQIQVDANACLEWLPQETIVFNGAIYRQDLRVELAPGASWLGWEITRFGRTARGERFLEGEWKSHTEVWQQGKPLWIDRQWLPATETIINSHHGLNGQPIVGSFAWIGQPVTKEIVEQARNLWQPTNCHSLTGVTRLPTGLLCRYRGSSTTEVRHWFTNVWQLIRSSYLERPVCLPRVWQL</sequence>
<evidence type="ECO:0000313" key="5">
    <source>
        <dbReference type="Proteomes" id="UP000032452"/>
    </source>
</evidence>
<proteinExistence type="inferred from homology"/>
<dbReference type="AlphaFoldDB" id="A0A0D8ZYE2"/>
<comment type="function">
    <text evidence="3">Required for maturation of urease via the functional incorporation of the urease nickel metallocenter.</text>
</comment>
<evidence type="ECO:0000256" key="1">
    <source>
        <dbReference type="ARBA" id="ARBA00007177"/>
    </source>
</evidence>
<keyword evidence="2 3" id="KW-0143">Chaperone</keyword>
<accession>A0A0D8ZYE2</accession>
<comment type="caution">
    <text evidence="4">The sequence shown here is derived from an EMBL/GenBank/DDBJ whole genome shotgun (WGS) entry which is preliminary data.</text>
</comment>
<evidence type="ECO:0000313" key="4">
    <source>
        <dbReference type="EMBL" id="KJH73427.1"/>
    </source>
</evidence>